<reference evidence="2" key="1">
    <citation type="submission" date="2022-11" db="UniProtKB">
        <authorList>
            <consortium name="WormBaseParasite"/>
        </authorList>
    </citation>
    <scope>IDENTIFICATION</scope>
</reference>
<dbReference type="AlphaFoldDB" id="A0A915CVK9"/>
<dbReference type="Proteomes" id="UP000887574">
    <property type="component" value="Unplaced"/>
</dbReference>
<evidence type="ECO:0000313" key="2">
    <source>
        <dbReference type="WBParaSite" id="jg12693"/>
    </source>
</evidence>
<keyword evidence="1" id="KW-1185">Reference proteome</keyword>
<dbReference type="WBParaSite" id="jg12693">
    <property type="protein sequence ID" value="jg12693"/>
    <property type="gene ID" value="jg12693"/>
</dbReference>
<accession>A0A915CVK9</accession>
<name>A0A915CVK9_9BILA</name>
<proteinExistence type="predicted"/>
<evidence type="ECO:0000313" key="1">
    <source>
        <dbReference type="Proteomes" id="UP000887574"/>
    </source>
</evidence>
<protein>
    <submittedName>
        <fullName evidence="2">Uncharacterized protein</fullName>
    </submittedName>
</protein>
<organism evidence="1 2">
    <name type="scientific">Ditylenchus dipsaci</name>
    <dbReference type="NCBI Taxonomy" id="166011"/>
    <lineage>
        <taxon>Eukaryota</taxon>
        <taxon>Metazoa</taxon>
        <taxon>Ecdysozoa</taxon>
        <taxon>Nematoda</taxon>
        <taxon>Chromadorea</taxon>
        <taxon>Rhabditida</taxon>
        <taxon>Tylenchina</taxon>
        <taxon>Tylenchomorpha</taxon>
        <taxon>Sphaerularioidea</taxon>
        <taxon>Anguinidae</taxon>
        <taxon>Anguininae</taxon>
        <taxon>Ditylenchus</taxon>
    </lineage>
</organism>
<sequence>MIQLAGLISGNYSVAYQALEIKTGDLVLQLDFWPDFDDFSHDILYFTGPWKLKLVFDLYSMQKPYLRSYALQATFAHVQFAENQIKIWSSGTAQSRSSFHISHCCPKSFEERSAYLYFNHDLYPHLRFIRFCASVETRKYSYKAHCGTRMMWLHTSQQHSFYCFYSPPNGISQILCKIFHFYFLAIAVLVIAELDESERSSYYFKLRRNKNRHPTQIVTLNDTDSTEEHISVVGPSNPGASCYDSRLTSIINTGIQNYSHDMGALSKYILDQIVRARYSGSYLVHAEMINGQRQGLEWQSVTNGDLFQRTSSKGCYYHDTQTYLIVVRY</sequence>